<evidence type="ECO:0000256" key="2">
    <source>
        <dbReference type="ARBA" id="ARBA00022527"/>
    </source>
</evidence>
<feature type="compositionally biased region" description="Basic and acidic residues" evidence="10">
    <location>
        <begin position="273"/>
        <end position="292"/>
    </location>
</feature>
<dbReference type="PROSITE" id="PS00108">
    <property type="entry name" value="PROTEIN_KINASE_ST"/>
    <property type="match status" value="1"/>
</dbReference>
<evidence type="ECO:0000256" key="1">
    <source>
        <dbReference type="ARBA" id="ARBA00012513"/>
    </source>
</evidence>
<dbReference type="SMART" id="SM00220">
    <property type="entry name" value="S_TKc"/>
    <property type="match status" value="1"/>
</dbReference>
<feature type="compositionally biased region" description="Low complexity" evidence="10">
    <location>
        <begin position="204"/>
        <end position="215"/>
    </location>
</feature>
<keyword evidence="9" id="KW-0694">RNA-binding</keyword>
<sequence length="618" mass="69647">MAQAPLDSVENAVENVTHQLLQTSISDTDYVTSLNTYCQKKKITVKPRESLCLVTFRKCCTFIVDGKTFPTGYGVSKKEAKEEAAKLACQNLGVTDQRQTNFIGIVNHYCQRTKRTLNFIEVERSGPPHNPQFTYKLVINNKDYPEGKGKNSIEAKQKAAQLAWAALQEQSDWDSKVSLRSTMSEDGAATMSSPTANLESIKASSQSLQRSTSESVALTDSWNTPKTQGSLRSAVSVDSPPSILSTPSSLESVEASSQSMQTSTSDSVLFTDSSHRSKDKDGIKNKNTENRQSETSAQSRYGKKLSFTRWVFFFKKTSLLVIDFLSSCLYRFSSDFDSIECLAKGGFGHVFAAREKLVDKYYAVKIVRYKEKALREVTALGEISHDNIVRYYNCWIDDSEPEWDNATDTYSSSQSSSDLSPKYLYIKMELCDTKTLKDWINKKNEESLQETNRRAESLHLAQQIVSGVECIHSKKIIHRDLKPANIMFGKDGKVKIGDFGLATAETDDDNVKLMDRTDRAGTRSYMAPEQRSKGYGRKVDIFALGLIYFELLWKLSSGHERGKVLINARNRMLPEEFSPKFPQENQIILSMLSEKPENRPEASVLKTEMEKWTHSFTT</sequence>
<evidence type="ECO:0000313" key="14">
    <source>
        <dbReference type="Proteomes" id="UP000265080"/>
    </source>
</evidence>
<proteinExistence type="inferred from homology"/>
<keyword evidence="14" id="KW-1185">Reference proteome</keyword>
<keyword evidence="6" id="KW-0418">Kinase</keyword>
<dbReference type="InterPro" id="IPR011009">
    <property type="entry name" value="Kinase-like_dom_sf"/>
</dbReference>
<dbReference type="SMART" id="SM00358">
    <property type="entry name" value="DSRM"/>
    <property type="match status" value="2"/>
</dbReference>
<evidence type="ECO:0000256" key="8">
    <source>
        <dbReference type="ARBA" id="ARBA00037982"/>
    </source>
</evidence>
<evidence type="ECO:0000256" key="10">
    <source>
        <dbReference type="SAM" id="MobiDB-lite"/>
    </source>
</evidence>
<evidence type="ECO:0000256" key="9">
    <source>
        <dbReference type="PROSITE-ProRule" id="PRU00266"/>
    </source>
</evidence>
<keyword evidence="4" id="KW-0808">Transferase</keyword>
<name>A0A3P8U4Y9_AMPPE</name>
<keyword evidence="5" id="KW-0547">Nucleotide-binding</keyword>
<dbReference type="InterPro" id="IPR000719">
    <property type="entry name" value="Prot_kinase_dom"/>
</dbReference>
<dbReference type="CDD" id="cd19903">
    <property type="entry name" value="DSRM_EIF2AK2_rpt1"/>
    <property type="match status" value="1"/>
</dbReference>
<feature type="region of interest" description="Disordered" evidence="10">
    <location>
        <begin position="184"/>
        <end position="298"/>
    </location>
</feature>
<dbReference type="SUPFAM" id="SSF56112">
    <property type="entry name" value="Protein kinase-like (PK-like)"/>
    <property type="match status" value="1"/>
</dbReference>
<feature type="domain" description="DRBM" evidence="12">
    <location>
        <begin position="101"/>
        <end position="169"/>
    </location>
</feature>
<evidence type="ECO:0000256" key="3">
    <source>
        <dbReference type="ARBA" id="ARBA00022553"/>
    </source>
</evidence>
<dbReference type="AlphaFoldDB" id="A0A3P8U4Y9"/>
<evidence type="ECO:0000313" key="13">
    <source>
        <dbReference type="Ensembl" id="ENSAPEP00000033600.1"/>
    </source>
</evidence>
<dbReference type="InterPro" id="IPR044452">
    <property type="entry name" value="EIF2AK2_DSRM_1"/>
</dbReference>
<dbReference type="Gene3D" id="1.10.510.10">
    <property type="entry name" value="Transferase(Phosphotransferase) domain 1"/>
    <property type="match status" value="1"/>
</dbReference>
<dbReference type="InterPro" id="IPR050339">
    <property type="entry name" value="CC_SR_Kinase"/>
</dbReference>
<dbReference type="Proteomes" id="UP000265080">
    <property type="component" value="Chromosome 20"/>
</dbReference>
<keyword evidence="2" id="KW-0723">Serine/threonine-protein kinase</keyword>
<evidence type="ECO:0000259" key="12">
    <source>
        <dbReference type="PROSITE" id="PS50137"/>
    </source>
</evidence>
<dbReference type="InterPro" id="IPR014720">
    <property type="entry name" value="dsRBD_dom"/>
</dbReference>
<evidence type="ECO:0000256" key="5">
    <source>
        <dbReference type="ARBA" id="ARBA00022741"/>
    </source>
</evidence>
<feature type="compositionally biased region" description="Polar residues" evidence="10">
    <location>
        <begin position="216"/>
        <end position="233"/>
    </location>
</feature>
<evidence type="ECO:0000256" key="7">
    <source>
        <dbReference type="ARBA" id="ARBA00022840"/>
    </source>
</evidence>
<comment type="similarity">
    <text evidence="8">Belongs to the protein kinase superfamily. Ser/Thr protein kinase family. GCN2 subfamily.</text>
</comment>
<feature type="domain" description="DRBM" evidence="12">
    <location>
        <begin position="64"/>
        <end position="94"/>
    </location>
</feature>
<feature type="compositionally biased region" description="Low complexity" evidence="10">
    <location>
        <begin position="239"/>
        <end position="267"/>
    </location>
</feature>
<dbReference type="PROSITE" id="PS50137">
    <property type="entry name" value="DS_RBD"/>
    <property type="match status" value="2"/>
</dbReference>
<reference evidence="13" key="3">
    <citation type="submission" date="2025-09" db="UniProtKB">
        <authorList>
            <consortium name="Ensembl"/>
        </authorList>
    </citation>
    <scope>IDENTIFICATION</scope>
</reference>
<dbReference type="SUPFAM" id="SSF54768">
    <property type="entry name" value="dsRNA-binding domain-like"/>
    <property type="match status" value="2"/>
</dbReference>
<dbReference type="Pfam" id="PF00069">
    <property type="entry name" value="Pkinase"/>
    <property type="match status" value="1"/>
</dbReference>
<dbReference type="GO" id="GO:0005737">
    <property type="term" value="C:cytoplasm"/>
    <property type="evidence" value="ECO:0007669"/>
    <property type="project" value="TreeGrafter"/>
</dbReference>
<dbReference type="PANTHER" id="PTHR11042:SF166">
    <property type="entry name" value="EUKARYOTIC TRANSLATION INITIATION FACTOR 2-ALPHA KINASE 3"/>
    <property type="match status" value="1"/>
</dbReference>
<dbReference type="Gene3D" id="3.30.200.20">
    <property type="entry name" value="Phosphorylase Kinase, domain 1"/>
    <property type="match status" value="1"/>
</dbReference>
<dbReference type="STRING" id="161767.ENSAPEP00000033600"/>
<keyword evidence="7" id="KW-0067">ATP-binding</keyword>
<dbReference type="GO" id="GO:0005634">
    <property type="term" value="C:nucleus"/>
    <property type="evidence" value="ECO:0007669"/>
    <property type="project" value="TreeGrafter"/>
</dbReference>
<dbReference type="InterPro" id="IPR008271">
    <property type="entry name" value="Ser/Thr_kinase_AS"/>
</dbReference>
<dbReference type="Pfam" id="PF00035">
    <property type="entry name" value="dsrm"/>
    <property type="match status" value="2"/>
</dbReference>
<reference evidence="13" key="2">
    <citation type="submission" date="2025-08" db="UniProtKB">
        <authorList>
            <consortium name="Ensembl"/>
        </authorList>
    </citation>
    <scope>IDENTIFICATION</scope>
</reference>
<dbReference type="FunFam" id="1.10.510.10:FF:000251">
    <property type="entry name" value="eukaryotic translation initiation factor 2-alpha kinase 3"/>
    <property type="match status" value="1"/>
</dbReference>
<keyword evidence="3" id="KW-0597">Phosphoprotein</keyword>
<dbReference type="GO" id="GO:0003725">
    <property type="term" value="F:double-stranded RNA binding"/>
    <property type="evidence" value="ECO:0007669"/>
    <property type="project" value="InterPro"/>
</dbReference>
<evidence type="ECO:0000256" key="4">
    <source>
        <dbReference type="ARBA" id="ARBA00022679"/>
    </source>
</evidence>
<accession>A0A3P8U4Y9</accession>
<feature type="compositionally biased region" description="Polar residues" evidence="10">
    <location>
        <begin position="184"/>
        <end position="198"/>
    </location>
</feature>
<dbReference type="PANTHER" id="PTHR11042">
    <property type="entry name" value="EUKARYOTIC TRANSLATION INITIATION FACTOR 2-ALPHA KINASE EIF2-ALPHA KINASE -RELATED"/>
    <property type="match status" value="1"/>
</dbReference>
<evidence type="ECO:0000256" key="6">
    <source>
        <dbReference type="ARBA" id="ARBA00022777"/>
    </source>
</evidence>
<protein>
    <recommendedName>
        <fullName evidence="1">non-specific serine/threonine protein kinase</fullName>
        <ecNumber evidence="1">2.7.11.1</ecNumber>
    </recommendedName>
</protein>
<dbReference type="Gene3D" id="3.30.160.20">
    <property type="match status" value="2"/>
</dbReference>
<dbReference type="GeneTree" id="ENSGT00940000163863"/>
<feature type="domain" description="Protein kinase" evidence="11">
    <location>
        <begin position="336"/>
        <end position="617"/>
    </location>
</feature>
<dbReference type="PROSITE" id="PS50011">
    <property type="entry name" value="PROTEIN_KINASE_DOM"/>
    <property type="match status" value="1"/>
</dbReference>
<reference evidence="13 14" key="1">
    <citation type="submission" date="2018-03" db="EMBL/GenBank/DDBJ databases">
        <title>Finding Nemo's genes: A chromosome-scale reference assembly of the genome of the orange clownfish Amphiprion percula.</title>
        <authorList>
            <person name="Lehmann R."/>
        </authorList>
    </citation>
    <scope>NUCLEOTIDE SEQUENCE</scope>
</reference>
<organism evidence="13 14">
    <name type="scientific">Amphiprion percula</name>
    <name type="common">Orange clownfish</name>
    <name type="synonym">Lutjanus percula</name>
    <dbReference type="NCBI Taxonomy" id="161767"/>
    <lineage>
        <taxon>Eukaryota</taxon>
        <taxon>Metazoa</taxon>
        <taxon>Chordata</taxon>
        <taxon>Craniata</taxon>
        <taxon>Vertebrata</taxon>
        <taxon>Euteleostomi</taxon>
        <taxon>Actinopterygii</taxon>
        <taxon>Neopterygii</taxon>
        <taxon>Teleostei</taxon>
        <taxon>Neoteleostei</taxon>
        <taxon>Acanthomorphata</taxon>
        <taxon>Ovalentaria</taxon>
        <taxon>Pomacentridae</taxon>
        <taxon>Amphiprion</taxon>
    </lineage>
</organism>
<evidence type="ECO:0000259" key="11">
    <source>
        <dbReference type="PROSITE" id="PS50011"/>
    </source>
</evidence>
<dbReference type="EC" id="2.7.11.1" evidence="1"/>
<dbReference type="Ensembl" id="ENSAPET00000034480.1">
    <property type="protein sequence ID" value="ENSAPEP00000033600.1"/>
    <property type="gene ID" value="ENSAPEG00000023879.1"/>
</dbReference>
<dbReference type="GO" id="GO:0005524">
    <property type="term" value="F:ATP binding"/>
    <property type="evidence" value="ECO:0007669"/>
    <property type="project" value="UniProtKB-KW"/>
</dbReference>
<dbReference type="GO" id="GO:0004694">
    <property type="term" value="F:eukaryotic translation initiation factor 2alpha kinase activity"/>
    <property type="evidence" value="ECO:0007669"/>
    <property type="project" value="TreeGrafter"/>
</dbReference>